<dbReference type="Pfam" id="PF16944">
    <property type="entry name" value="KCH"/>
    <property type="match status" value="1"/>
</dbReference>
<feature type="compositionally biased region" description="Polar residues" evidence="1">
    <location>
        <begin position="712"/>
        <end position="721"/>
    </location>
</feature>
<feature type="compositionally biased region" description="Polar residues" evidence="1">
    <location>
        <begin position="634"/>
        <end position="700"/>
    </location>
</feature>
<feature type="transmembrane region" description="Helical" evidence="2">
    <location>
        <begin position="229"/>
        <end position="257"/>
    </location>
</feature>
<evidence type="ECO:0008006" key="5">
    <source>
        <dbReference type="Google" id="ProtNLM"/>
    </source>
</evidence>
<feature type="transmembrane region" description="Helical" evidence="2">
    <location>
        <begin position="37"/>
        <end position="60"/>
    </location>
</feature>
<feature type="compositionally biased region" description="Low complexity" evidence="1">
    <location>
        <begin position="763"/>
        <end position="773"/>
    </location>
</feature>
<proteinExistence type="predicted"/>
<dbReference type="InterPro" id="IPR031606">
    <property type="entry name" value="Kch1/2"/>
</dbReference>
<keyword evidence="4" id="KW-1185">Reference proteome</keyword>
<dbReference type="GO" id="GO:0005886">
    <property type="term" value="C:plasma membrane"/>
    <property type="evidence" value="ECO:0007669"/>
    <property type="project" value="InterPro"/>
</dbReference>
<dbReference type="PANTHER" id="PTHR36424">
    <property type="entry name" value="PHEROMONE-REGULATED MEMBRANE PROTEIN 6"/>
    <property type="match status" value="1"/>
</dbReference>
<protein>
    <recommendedName>
        <fullName evidence="5">Pheromone-regulated membrane protein</fullName>
    </recommendedName>
</protein>
<dbReference type="GO" id="GO:0015079">
    <property type="term" value="F:potassium ion transmembrane transporter activity"/>
    <property type="evidence" value="ECO:0007669"/>
    <property type="project" value="InterPro"/>
</dbReference>
<organism evidence="3 4">
    <name type="scientific">Sclerotinia nivalis</name>
    <dbReference type="NCBI Taxonomy" id="352851"/>
    <lineage>
        <taxon>Eukaryota</taxon>
        <taxon>Fungi</taxon>
        <taxon>Dikarya</taxon>
        <taxon>Ascomycota</taxon>
        <taxon>Pezizomycotina</taxon>
        <taxon>Leotiomycetes</taxon>
        <taxon>Helotiales</taxon>
        <taxon>Sclerotiniaceae</taxon>
        <taxon>Sclerotinia</taxon>
    </lineage>
</organism>
<keyword evidence="2" id="KW-1133">Transmembrane helix</keyword>
<evidence type="ECO:0000256" key="2">
    <source>
        <dbReference type="SAM" id="Phobius"/>
    </source>
</evidence>
<feature type="compositionally biased region" description="Polar residues" evidence="1">
    <location>
        <begin position="582"/>
        <end position="593"/>
    </location>
</feature>
<feature type="compositionally biased region" description="Low complexity" evidence="1">
    <location>
        <begin position="518"/>
        <end position="530"/>
    </location>
</feature>
<feature type="transmembrane region" description="Helical" evidence="2">
    <location>
        <begin position="80"/>
        <end position="98"/>
    </location>
</feature>
<dbReference type="EMBL" id="JAPEIS010000009">
    <property type="protein sequence ID" value="KAJ8062749.1"/>
    <property type="molecule type" value="Genomic_DNA"/>
</dbReference>
<dbReference type="OrthoDB" id="2128042at2759"/>
<sequence>MGCGSRRVKADDLRPEQKWDFISLNDFKSTSCFTPFAYAYLWISLGISTAVYGVDTFTAVNLLAFNRWSGEIQPKIPLNVSKWIFSGCIIASWINLGFEHLRSWRVMRRGAVAESYLDNLAVRLESVKMGKNGRGWRRFLVFAELTKSKKGTEYVALFTYFAFQSWIRVVFCQGPRQVINALTLYSVFQAKLDPTASDDVGHALLTFFKNVGILAEQQHQQAVILSGMIFTLIVWIFSALSLILAILFYLLFLWHYIPNRDGGLTGYCERKINGRLTKIVSAKVNKAIEEEERKRNKAVQKATKKGEKVAGHQATLPTLFDSKNDDKLPDMPMLNRADTMMTLPQYTSRPGTPSSNIPQTASFELEKMDQKRPLAQRSMNGSSYASNAPLVNNASDMGRLPDLPPLDTDMPFPGPQRVNTAGSQGSQWQRGPPQGFQGPPRMESAMGDRGFTASPFSYADGRNTPGFPGPQRQNTMDSYGRPIPRSHTPMGPGPTPSIGRRTPFDPAMQNPQNRMMSPEEYGSEYGPEYGRQTPFNPILQNQGRSSPAPGSEFGGQRPPFNFYNDQGRSSPAPGSEFGGQRPQFNFYNDQGRSSPAPGSEFGGPRPPFNYNDQGNSLPNTGSEFDRRTPFDPTLQINGHSSPAPSSIGQGYGQNTRSPPSNNPSGYKPFNPSSIGPTLTSSEQHGFDFSTSRISPPQVRNFTEPIPRAATTGPGQIRSTGNRNEDYGDEEMGSIQPPRRAATEVGGFGVGGRTQQNQVHLRQGSESSGLGLSSAPWGGYR</sequence>
<keyword evidence="2" id="KW-0472">Membrane</keyword>
<feature type="region of interest" description="Disordered" evidence="1">
    <location>
        <begin position="462"/>
        <end position="780"/>
    </location>
</feature>
<feature type="compositionally biased region" description="Polar residues" evidence="1">
    <location>
        <begin position="533"/>
        <end position="545"/>
    </location>
</feature>
<evidence type="ECO:0000313" key="4">
    <source>
        <dbReference type="Proteomes" id="UP001152300"/>
    </source>
</evidence>
<gene>
    <name evidence="3" type="ORF">OCU04_008010</name>
</gene>
<name>A0A9X0DH73_9HELO</name>
<keyword evidence="2" id="KW-0812">Transmembrane</keyword>
<dbReference type="AlphaFoldDB" id="A0A9X0DH73"/>
<evidence type="ECO:0000256" key="1">
    <source>
        <dbReference type="SAM" id="MobiDB-lite"/>
    </source>
</evidence>
<dbReference type="PANTHER" id="PTHR36424:SF1">
    <property type="entry name" value="LOW AFFINITY K(+) TRANSPORTER 1-RELATED"/>
    <property type="match status" value="1"/>
</dbReference>
<comment type="caution">
    <text evidence="3">The sequence shown here is derived from an EMBL/GenBank/DDBJ whole genome shotgun (WGS) entry which is preliminary data.</text>
</comment>
<evidence type="ECO:0000313" key="3">
    <source>
        <dbReference type="EMBL" id="KAJ8062749.1"/>
    </source>
</evidence>
<accession>A0A9X0DH73</accession>
<dbReference type="Proteomes" id="UP001152300">
    <property type="component" value="Unassembled WGS sequence"/>
</dbReference>
<reference evidence="3" key="1">
    <citation type="submission" date="2022-11" db="EMBL/GenBank/DDBJ databases">
        <title>Genome Resource of Sclerotinia nivalis Strain SnTB1, a Plant Pathogen Isolated from American Ginseng.</title>
        <authorList>
            <person name="Fan S."/>
        </authorList>
    </citation>
    <scope>NUCLEOTIDE SEQUENCE</scope>
    <source>
        <strain evidence="3">SnTB1</strain>
    </source>
</reference>
<feature type="compositionally biased region" description="Polar residues" evidence="1">
    <location>
        <begin position="610"/>
        <end position="622"/>
    </location>
</feature>